<evidence type="ECO:0000256" key="7">
    <source>
        <dbReference type="ARBA" id="ARBA00022723"/>
    </source>
</evidence>
<feature type="domain" description="Cytochrome c" evidence="14">
    <location>
        <begin position="367"/>
        <end position="439"/>
    </location>
</feature>
<dbReference type="Proteomes" id="UP000197025">
    <property type="component" value="Unassembled WGS sequence"/>
</dbReference>
<evidence type="ECO:0000256" key="6">
    <source>
        <dbReference type="ARBA" id="ARBA00022692"/>
    </source>
</evidence>
<dbReference type="SUPFAM" id="SSF46626">
    <property type="entry name" value="Cytochrome c"/>
    <property type="match status" value="1"/>
</dbReference>
<dbReference type="Pfam" id="PF01654">
    <property type="entry name" value="Cyt_bd_oxida_I"/>
    <property type="match status" value="1"/>
</dbReference>
<feature type="transmembrane region" description="Helical" evidence="13">
    <location>
        <begin position="15"/>
        <end position="39"/>
    </location>
</feature>
<dbReference type="GO" id="GO:0070069">
    <property type="term" value="C:cytochrome complex"/>
    <property type="evidence" value="ECO:0007669"/>
    <property type="project" value="InterPro"/>
</dbReference>
<evidence type="ECO:0000256" key="9">
    <source>
        <dbReference type="ARBA" id="ARBA00022989"/>
    </source>
</evidence>
<feature type="transmembrane region" description="Helical" evidence="13">
    <location>
        <begin position="285"/>
        <end position="303"/>
    </location>
</feature>
<accession>A0A212PYB6</accession>
<keyword evidence="6 13" id="KW-0812">Transmembrane</keyword>
<comment type="subcellular location">
    <subcellularLocation>
        <location evidence="1">Cell membrane</location>
        <topology evidence="1">Multi-pass membrane protein</topology>
    </subcellularLocation>
</comment>
<feature type="transmembrane region" description="Helical" evidence="13">
    <location>
        <begin position="135"/>
        <end position="157"/>
    </location>
</feature>
<keyword evidence="5 12" id="KW-0349">Heme</keyword>
<dbReference type="GO" id="GO:0005886">
    <property type="term" value="C:plasma membrane"/>
    <property type="evidence" value="ECO:0007669"/>
    <property type="project" value="UniProtKB-SubCell"/>
</dbReference>
<keyword evidence="9 13" id="KW-1133">Transmembrane helix</keyword>
<keyword evidence="11 13" id="KW-0472">Membrane</keyword>
<dbReference type="GO" id="GO:0046872">
    <property type="term" value="F:metal ion binding"/>
    <property type="evidence" value="ECO:0007669"/>
    <property type="project" value="UniProtKB-KW"/>
</dbReference>
<evidence type="ECO:0000313" key="16">
    <source>
        <dbReference type="Proteomes" id="UP000197025"/>
    </source>
</evidence>
<dbReference type="OrthoDB" id="140875at2"/>
<protein>
    <submittedName>
        <fullName evidence="15">Cytochrome bd-type quinol oxidase, subunit 1</fullName>
    </submittedName>
</protein>
<dbReference type="InParanoid" id="A0A212PYB6"/>
<dbReference type="GO" id="GO:0009055">
    <property type="term" value="F:electron transfer activity"/>
    <property type="evidence" value="ECO:0007669"/>
    <property type="project" value="InterPro"/>
</dbReference>
<name>A0A212PYB6_9CHLR</name>
<evidence type="ECO:0000256" key="2">
    <source>
        <dbReference type="ARBA" id="ARBA00009819"/>
    </source>
</evidence>
<comment type="similarity">
    <text evidence="2">Belongs to the cytochrome ubiquinol oxidase subunit 1 family.</text>
</comment>
<feature type="transmembrane region" description="Helical" evidence="13">
    <location>
        <begin position="177"/>
        <end position="198"/>
    </location>
</feature>
<dbReference type="Gene3D" id="1.10.760.10">
    <property type="entry name" value="Cytochrome c-like domain"/>
    <property type="match status" value="1"/>
</dbReference>
<feature type="transmembrane region" description="Helical" evidence="13">
    <location>
        <begin position="60"/>
        <end position="83"/>
    </location>
</feature>
<evidence type="ECO:0000256" key="12">
    <source>
        <dbReference type="PROSITE-ProRule" id="PRU00433"/>
    </source>
</evidence>
<evidence type="ECO:0000256" key="10">
    <source>
        <dbReference type="ARBA" id="ARBA00023004"/>
    </source>
</evidence>
<dbReference type="PROSITE" id="PS51007">
    <property type="entry name" value="CYTC"/>
    <property type="match status" value="1"/>
</dbReference>
<keyword evidence="8" id="KW-0249">Electron transport</keyword>
<dbReference type="InterPro" id="IPR036909">
    <property type="entry name" value="Cyt_c-like_dom_sf"/>
</dbReference>
<dbReference type="EMBL" id="FYEK01000003">
    <property type="protein sequence ID" value="SNB52095.1"/>
    <property type="molecule type" value="Genomic_DNA"/>
</dbReference>
<evidence type="ECO:0000256" key="8">
    <source>
        <dbReference type="ARBA" id="ARBA00022982"/>
    </source>
</evidence>
<dbReference type="InterPro" id="IPR002585">
    <property type="entry name" value="Cyt-d_ubiquinol_oxidase_su_1"/>
</dbReference>
<dbReference type="GO" id="GO:0020037">
    <property type="term" value="F:heme binding"/>
    <property type="evidence" value="ECO:0007669"/>
    <property type="project" value="InterPro"/>
</dbReference>
<dbReference type="AlphaFoldDB" id="A0A212PYB6"/>
<feature type="transmembrane region" description="Helical" evidence="13">
    <location>
        <begin position="249"/>
        <end position="273"/>
    </location>
</feature>
<feature type="transmembrane region" description="Helical" evidence="13">
    <location>
        <begin position="95"/>
        <end position="123"/>
    </location>
</feature>
<evidence type="ECO:0000313" key="15">
    <source>
        <dbReference type="EMBL" id="SNB52095.1"/>
    </source>
</evidence>
<proteinExistence type="inferred from homology"/>
<dbReference type="InterPro" id="IPR009056">
    <property type="entry name" value="Cyt_c-like_dom"/>
</dbReference>
<evidence type="ECO:0000256" key="13">
    <source>
        <dbReference type="SAM" id="Phobius"/>
    </source>
</evidence>
<feature type="transmembrane region" description="Helical" evidence="13">
    <location>
        <begin position="219"/>
        <end position="237"/>
    </location>
</feature>
<dbReference type="RefSeq" id="WP_088570031.1">
    <property type="nucleotide sequence ID" value="NZ_FYEK01000003.1"/>
</dbReference>
<sequence>MEYPVWVVPFLTAPMLIPLVAIPHVIVAQFAVGGGFLLADGVTWAYRHRRADILAYLRDLARFFVLLTIVFGAVTGVGIWWTIGLTAPESTSALIHVFVFGWATEWVVFVLEIVSAFAFYYLWDRLRPREHMAMGWIYAASAWLSLVLITGITSFMLTTGRWTPERDFFTAFFNPSFLPQVLIRTSGSLAIAALWIGVHLSFRAPEPLREEMVPRLSRWAMAGMALILVGGLGYFAVLPDHARLNMIRAPLLLIMTALNFGATLIALTAFGLGHLRGGRWINPPEALLMLLIGAVAITSGEFLREGARKPYRIEGYIFSPGVRVAEVPTLQRDGLIAHSPWLQRYLQENLGLPEEALRDPARLPEPLKVQVGEALYNYHCAACHALDGYNGMRPLIQPWTSEIIADAVRHLHRTNPAMPPWLGNEAEREALIAYLVTLQKGGP</sequence>
<gene>
    <name evidence="15" type="ORF">SAMN02746019_00022480</name>
</gene>
<dbReference type="Pfam" id="PF13442">
    <property type="entry name" value="Cytochrome_CBB3"/>
    <property type="match status" value="1"/>
</dbReference>
<keyword evidence="4" id="KW-1003">Cell membrane</keyword>
<evidence type="ECO:0000259" key="14">
    <source>
        <dbReference type="PROSITE" id="PS51007"/>
    </source>
</evidence>
<evidence type="ECO:0000256" key="3">
    <source>
        <dbReference type="ARBA" id="ARBA00022448"/>
    </source>
</evidence>
<evidence type="ECO:0000256" key="4">
    <source>
        <dbReference type="ARBA" id="ARBA00022475"/>
    </source>
</evidence>
<evidence type="ECO:0000256" key="11">
    <source>
        <dbReference type="ARBA" id="ARBA00023136"/>
    </source>
</evidence>
<keyword evidence="16" id="KW-1185">Reference proteome</keyword>
<dbReference type="GO" id="GO:0019646">
    <property type="term" value="P:aerobic electron transport chain"/>
    <property type="evidence" value="ECO:0007669"/>
    <property type="project" value="InterPro"/>
</dbReference>
<reference evidence="16" key="1">
    <citation type="submission" date="2017-06" db="EMBL/GenBank/DDBJ databases">
        <authorList>
            <person name="Varghese N."/>
            <person name="Submissions S."/>
        </authorList>
    </citation>
    <scope>NUCLEOTIDE SEQUENCE [LARGE SCALE GENOMIC DNA]</scope>
    <source>
        <strain evidence="16">JAD2</strain>
    </source>
</reference>
<keyword evidence="3" id="KW-0813">Transport</keyword>
<organism evidence="15 16">
    <name type="scientific">Thermoflexus hugenholtzii JAD2</name>
    <dbReference type="NCBI Taxonomy" id="877466"/>
    <lineage>
        <taxon>Bacteria</taxon>
        <taxon>Bacillati</taxon>
        <taxon>Chloroflexota</taxon>
        <taxon>Thermoflexia</taxon>
        <taxon>Thermoflexales</taxon>
        <taxon>Thermoflexaceae</taxon>
        <taxon>Thermoflexus</taxon>
    </lineage>
</organism>
<evidence type="ECO:0000256" key="5">
    <source>
        <dbReference type="ARBA" id="ARBA00022617"/>
    </source>
</evidence>
<evidence type="ECO:0000256" key="1">
    <source>
        <dbReference type="ARBA" id="ARBA00004651"/>
    </source>
</evidence>
<keyword evidence="7 12" id="KW-0479">Metal-binding</keyword>
<keyword evidence="10 12" id="KW-0408">Iron</keyword>